<dbReference type="InterPro" id="IPR009506">
    <property type="entry name" value="YjiS-like"/>
</dbReference>
<evidence type="ECO:0000259" key="1">
    <source>
        <dbReference type="Pfam" id="PF06568"/>
    </source>
</evidence>
<evidence type="ECO:0000313" key="2">
    <source>
        <dbReference type="EMBL" id="TKZ20539.1"/>
    </source>
</evidence>
<dbReference type="AlphaFoldDB" id="A0A4U7N451"/>
<dbReference type="RefSeq" id="WP_138016383.1">
    <property type="nucleotide sequence ID" value="NZ_SULI01000011.1"/>
</dbReference>
<gene>
    <name evidence="2" type="ORF">FAP39_10660</name>
</gene>
<organism evidence="2 3">
    <name type="scientific">Shimia litoralis</name>
    <dbReference type="NCBI Taxonomy" id="420403"/>
    <lineage>
        <taxon>Bacteria</taxon>
        <taxon>Pseudomonadati</taxon>
        <taxon>Pseudomonadota</taxon>
        <taxon>Alphaproteobacteria</taxon>
        <taxon>Rhodobacterales</taxon>
        <taxon>Roseobacteraceae</taxon>
    </lineage>
</organism>
<reference evidence="2 3" key="1">
    <citation type="submission" date="2019-04" db="EMBL/GenBank/DDBJ databases">
        <title>Genome sequence of Pelagicola litoralis CL-ES2.</title>
        <authorList>
            <person name="Cao J."/>
        </authorList>
    </citation>
    <scope>NUCLEOTIDE SEQUENCE [LARGE SCALE GENOMIC DNA]</scope>
    <source>
        <strain evidence="2 3">CL-ES2</strain>
    </source>
</reference>
<comment type="caution">
    <text evidence="2">The sequence shown here is derived from an EMBL/GenBank/DDBJ whole genome shotgun (WGS) entry which is preliminary data.</text>
</comment>
<dbReference type="Pfam" id="PF06568">
    <property type="entry name" value="YjiS-like"/>
    <property type="match status" value="1"/>
</dbReference>
<sequence>MTSVTALGRRAGLFSAKSFRIGDLIALRRQRKALARLDDAALRDMGLSRQDAALEAKRPAWDVPSTWRC</sequence>
<name>A0A4U7N451_9RHOB</name>
<protein>
    <submittedName>
        <fullName evidence="2">DUF1127 domain-containing protein</fullName>
    </submittedName>
</protein>
<evidence type="ECO:0000313" key="3">
    <source>
        <dbReference type="Proteomes" id="UP000306575"/>
    </source>
</evidence>
<dbReference type="Proteomes" id="UP000306575">
    <property type="component" value="Unassembled WGS sequence"/>
</dbReference>
<feature type="domain" description="YjiS-like" evidence="1">
    <location>
        <begin position="26"/>
        <end position="52"/>
    </location>
</feature>
<accession>A0A4U7N451</accession>
<dbReference type="EMBL" id="SULI01000011">
    <property type="protein sequence ID" value="TKZ20539.1"/>
    <property type="molecule type" value="Genomic_DNA"/>
</dbReference>
<proteinExistence type="predicted"/>
<keyword evidence="3" id="KW-1185">Reference proteome</keyword>